<evidence type="ECO:0000256" key="4">
    <source>
        <dbReference type="ARBA" id="ARBA00022980"/>
    </source>
</evidence>
<protein>
    <recommendedName>
        <fullName evidence="6">Large ribosomal subunit protein bL21</fullName>
    </recommendedName>
</protein>
<dbReference type="Pfam" id="PF00829">
    <property type="entry name" value="Ribosomal_L21p"/>
    <property type="match status" value="1"/>
</dbReference>
<dbReference type="GO" id="GO:0019843">
    <property type="term" value="F:rRNA binding"/>
    <property type="evidence" value="ECO:0007669"/>
    <property type="project" value="UniProtKB-UniRule"/>
</dbReference>
<keyword evidence="3 6" id="KW-0694">RNA-binding</keyword>
<keyword evidence="5 6" id="KW-0687">Ribonucleoprotein</keyword>
<evidence type="ECO:0000256" key="2">
    <source>
        <dbReference type="ARBA" id="ARBA00022730"/>
    </source>
</evidence>
<dbReference type="NCBIfam" id="TIGR00061">
    <property type="entry name" value="L21"/>
    <property type="match status" value="1"/>
</dbReference>
<gene>
    <name evidence="6 8" type="primary">rplU</name>
    <name evidence="8" type="ORF">G4B00_01940</name>
</gene>
<evidence type="ECO:0000256" key="1">
    <source>
        <dbReference type="ARBA" id="ARBA00008563"/>
    </source>
</evidence>
<dbReference type="PANTHER" id="PTHR21349">
    <property type="entry name" value="50S RIBOSOMAL PROTEIN L21"/>
    <property type="match status" value="1"/>
</dbReference>
<dbReference type="InterPro" id="IPR036164">
    <property type="entry name" value="bL21-like_sf"/>
</dbReference>
<dbReference type="InterPro" id="IPR018258">
    <property type="entry name" value="Ribosomal_bL21_CS"/>
</dbReference>
<evidence type="ECO:0000256" key="7">
    <source>
        <dbReference type="RuleBase" id="RU000562"/>
    </source>
</evidence>
<dbReference type="InterPro" id="IPR028909">
    <property type="entry name" value="bL21-like"/>
</dbReference>
<evidence type="ECO:0000256" key="6">
    <source>
        <dbReference type="HAMAP-Rule" id="MF_01363"/>
    </source>
</evidence>
<evidence type="ECO:0000256" key="5">
    <source>
        <dbReference type="ARBA" id="ARBA00023274"/>
    </source>
</evidence>
<dbReference type="PROSITE" id="PS01169">
    <property type="entry name" value="RIBOSOMAL_L21"/>
    <property type="match status" value="1"/>
</dbReference>
<keyword evidence="2 6" id="KW-0699">rRNA-binding</keyword>
<sequence>MYAVFLSGGKQYRVKKNQVIQIEKLNNPTGSIVEFKNVLMVSNKDKTEIGCPFLNGIKVEACIENHGRSKKIKVIKFNRRKHYKKQQGHRQYFTSIKIININHIEK</sequence>
<dbReference type="GO" id="GO:1990904">
    <property type="term" value="C:ribonucleoprotein complex"/>
    <property type="evidence" value="ECO:0007669"/>
    <property type="project" value="UniProtKB-KW"/>
</dbReference>
<dbReference type="Proteomes" id="UP000502374">
    <property type="component" value="Chromosome"/>
</dbReference>
<dbReference type="GO" id="GO:0005840">
    <property type="term" value="C:ribosome"/>
    <property type="evidence" value="ECO:0007669"/>
    <property type="project" value="UniProtKB-KW"/>
</dbReference>
<dbReference type="PANTHER" id="PTHR21349:SF0">
    <property type="entry name" value="LARGE RIBOSOMAL SUBUNIT PROTEIN BL21M"/>
    <property type="match status" value="1"/>
</dbReference>
<evidence type="ECO:0000313" key="8">
    <source>
        <dbReference type="EMBL" id="QIQ41406.1"/>
    </source>
</evidence>
<proteinExistence type="inferred from homology"/>
<dbReference type="InterPro" id="IPR001787">
    <property type="entry name" value="Ribosomal_bL21"/>
</dbReference>
<comment type="subunit">
    <text evidence="6">Part of the 50S ribosomal subunit. Contacts protein L20.</text>
</comment>
<comment type="function">
    <text evidence="6 7">This protein binds to 23S rRNA in the presence of protein L20.</text>
</comment>
<evidence type="ECO:0000256" key="3">
    <source>
        <dbReference type="ARBA" id="ARBA00022884"/>
    </source>
</evidence>
<name>A0AAJ4KUW2_9GAMM</name>
<dbReference type="SUPFAM" id="SSF141091">
    <property type="entry name" value="L21p-like"/>
    <property type="match status" value="1"/>
</dbReference>
<dbReference type="GO" id="GO:0005737">
    <property type="term" value="C:cytoplasm"/>
    <property type="evidence" value="ECO:0007669"/>
    <property type="project" value="UniProtKB-ARBA"/>
</dbReference>
<accession>A0AAJ4KUW2</accession>
<evidence type="ECO:0000313" key="9">
    <source>
        <dbReference type="Proteomes" id="UP000502374"/>
    </source>
</evidence>
<dbReference type="AlphaFoldDB" id="A0AAJ4KUW2"/>
<dbReference type="GO" id="GO:0003735">
    <property type="term" value="F:structural constituent of ribosome"/>
    <property type="evidence" value="ECO:0007669"/>
    <property type="project" value="InterPro"/>
</dbReference>
<dbReference type="HAMAP" id="MF_01363">
    <property type="entry name" value="Ribosomal_bL21"/>
    <property type="match status" value="1"/>
</dbReference>
<reference evidence="8 9" key="1">
    <citation type="submission" date="2020-02" db="EMBL/GenBank/DDBJ databases">
        <title>Parallel evolution in the integration of a co-obligate aphid symbiosis.</title>
        <authorList>
            <person name="Monnin D."/>
            <person name="Jackson R."/>
            <person name="Kiers E.T."/>
            <person name="Bunker M."/>
            <person name="Ellers J."/>
            <person name="Henry L.M."/>
        </authorList>
    </citation>
    <scope>NUCLEOTIDE SEQUENCE [LARGE SCALE GENOMIC DNA]</scope>
    <source>
        <strain evidence="8">AURT-53B</strain>
    </source>
</reference>
<dbReference type="GO" id="GO:0006412">
    <property type="term" value="P:translation"/>
    <property type="evidence" value="ECO:0007669"/>
    <property type="project" value="UniProtKB-UniRule"/>
</dbReference>
<comment type="similarity">
    <text evidence="1 6 7">Belongs to the bacterial ribosomal protein bL21 family.</text>
</comment>
<organism evidence="8 9">
    <name type="scientific">Buchnera aphidicola</name>
    <name type="common">Aphis urticata</name>
    <dbReference type="NCBI Taxonomy" id="2708353"/>
    <lineage>
        <taxon>Bacteria</taxon>
        <taxon>Pseudomonadati</taxon>
        <taxon>Pseudomonadota</taxon>
        <taxon>Gammaproteobacteria</taxon>
        <taxon>Enterobacterales</taxon>
        <taxon>Erwiniaceae</taxon>
        <taxon>Buchnera</taxon>
    </lineage>
</organism>
<keyword evidence="4 6" id="KW-0689">Ribosomal protein</keyword>
<dbReference type="EMBL" id="CP048744">
    <property type="protein sequence ID" value="QIQ41406.1"/>
    <property type="molecule type" value="Genomic_DNA"/>
</dbReference>